<dbReference type="PANTHER" id="PTHR39323">
    <property type="entry name" value="BLR1149 PROTEIN"/>
    <property type="match status" value="1"/>
</dbReference>
<dbReference type="AlphaFoldDB" id="M1XL97"/>
<name>M1XL97_NATM8</name>
<dbReference type="OrthoDB" id="10013at2157"/>
<proteinExistence type="predicted"/>
<dbReference type="KEGG" id="nmo:Nmlp_3191"/>
<dbReference type="RefSeq" id="WP_015410073.1">
    <property type="nucleotide sequence ID" value="NC_020388.1"/>
</dbReference>
<dbReference type="CDD" id="cd07391">
    <property type="entry name" value="MPP_PF1019"/>
    <property type="match status" value="1"/>
</dbReference>
<dbReference type="InterPro" id="IPR029052">
    <property type="entry name" value="Metallo-depent_PP-like"/>
</dbReference>
<accession>M1XL97</accession>
<dbReference type="HOGENOM" id="CLU_075478_0_0_2"/>
<dbReference type="EC" id="3.1.-.-" evidence="2"/>
<dbReference type="Gene3D" id="3.60.21.10">
    <property type="match status" value="1"/>
</dbReference>
<dbReference type="PANTHER" id="PTHR39323:SF1">
    <property type="entry name" value="BLR1149 PROTEIN"/>
    <property type="match status" value="1"/>
</dbReference>
<dbReference type="eggNOG" id="arCOG01150">
    <property type="taxonomic scope" value="Archaea"/>
</dbReference>
<dbReference type="Pfam" id="PF00149">
    <property type="entry name" value="Metallophos"/>
    <property type="match status" value="1"/>
</dbReference>
<evidence type="ECO:0000313" key="3">
    <source>
        <dbReference type="Proteomes" id="UP000011867"/>
    </source>
</evidence>
<evidence type="ECO:0000259" key="1">
    <source>
        <dbReference type="Pfam" id="PF00149"/>
    </source>
</evidence>
<evidence type="ECO:0000313" key="2">
    <source>
        <dbReference type="EMBL" id="CCQ37328.1"/>
    </source>
</evidence>
<dbReference type="InterPro" id="IPR024173">
    <property type="entry name" value="Pesterase_MJ0037-like"/>
</dbReference>
<dbReference type="Proteomes" id="UP000011867">
    <property type="component" value="Chromosome"/>
</dbReference>
<gene>
    <name evidence="2" type="primary">rpe</name>
    <name evidence="2" type="ordered locus">Nmlp_3191</name>
</gene>
<protein>
    <submittedName>
        <fullName evidence="2">Rpa-associated phosphoesterase</fullName>
        <ecNumber evidence="2">3.1.-.-</ecNumber>
    </submittedName>
</protein>
<organism evidence="2 3">
    <name type="scientific">Natronomonas moolapensis (strain DSM 18674 / CECT 7526 / JCM 14361 / 8.8.11)</name>
    <dbReference type="NCBI Taxonomy" id="268739"/>
    <lineage>
        <taxon>Archaea</taxon>
        <taxon>Methanobacteriati</taxon>
        <taxon>Methanobacteriota</taxon>
        <taxon>Stenosarchaea group</taxon>
        <taxon>Halobacteria</taxon>
        <taxon>Halobacteriales</taxon>
        <taxon>Natronomonadaceae</taxon>
        <taxon>Natronomonas</taxon>
    </lineage>
</organism>
<keyword evidence="2" id="KW-0378">Hydrolase</keyword>
<dbReference type="GeneID" id="14652389"/>
<sequence length="244" mass="25739">MLDPVPDEPAAVADCGDERALVIADYHAGIEVGLRRDGVELDSHAANRRERLLALLARVSVDRVVFLGDLGDAIGTAGREERTELRTLLDRVAAECPVTVAKGNHDGGIEAVTDGIGNVEVADGDGVRIGDVGFCHGHTWPADRVAAAPLVCAAHEHPLVRLTDAVGGSRTERVWLRGRLDPAGFSGYDAVGDRLVVCPAFNDRSGGSAVNEDEGFLSPFLPSGLRDGEAYLLDGTRLGPYGRA</sequence>
<feature type="domain" description="Calcineurin-like phosphoesterase" evidence="1">
    <location>
        <begin position="19"/>
        <end position="138"/>
    </location>
</feature>
<reference evidence="2 3" key="1">
    <citation type="journal article" date="2013" name="Genome Announc.">
        <title>Genome of the haloarchaeon Natronomonas moolapensis, a neutrophilic member of a previously haloalkaliphilic genus.</title>
        <authorList>
            <person name="Dyall-Smith M.L."/>
            <person name="Pfeiffer F."/>
            <person name="Oberwinkler T."/>
            <person name="Klee K."/>
            <person name="Rampp M."/>
            <person name="Palm P."/>
            <person name="Gross K."/>
            <person name="Schuster S.C."/>
            <person name="Oesterhelt D."/>
        </authorList>
    </citation>
    <scope>NUCLEOTIDE SEQUENCE [LARGE SCALE GENOMIC DNA]</scope>
    <source>
        <strain evidence="3">DSM 18674 / JCM 14361 / 8.8.11</strain>
    </source>
</reference>
<dbReference type="SUPFAM" id="SSF56300">
    <property type="entry name" value="Metallo-dependent phosphatases"/>
    <property type="match status" value="1"/>
</dbReference>
<keyword evidence="3" id="KW-1185">Reference proteome</keyword>
<dbReference type="EMBL" id="HF582854">
    <property type="protein sequence ID" value="CCQ37328.1"/>
    <property type="molecule type" value="Genomic_DNA"/>
</dbReference>
<dbReference type="STRING" id="268739.Nmlp_3191"/>
<dbReference type="InterPro" id="IPR004843">
    <property type="entry name" value="Calcineurin-like_PHP"/>
</dbReference>
<dbReference type="PIRSF" id="PIRSF000887">
    <property type="entry name" value="Pesterase_MJ0037"/>
    <property type="match status" value="1"/>
</dbReference>
<dbReference type="GO" id="GO:0016787">
    <property type="term" value="F:hydrolase activity"/>
    <property type="evidence" value="ECO:0007669"/>
    <property type="project" value="UniProtKB-KW"/>
</dbReference>